<dbReference type="eggNOG" id="ENOG502ZCVQ">
    <property type="taxonomic scope" value="Bacteria"/>
</dbReference>
<dbReference type="RefSeq" id="WP_038665193.1">
    <property type="nucleotide sequence ID" value="NZ_CP009571.1"/>
</dbReference>
<accession>A0A097EJ37</accession>
<evidence type="ECO:0008006" key="3">
    <source>
        <dbReference type="Google" id="ProtNLM"/>
    </source>
</evidence>
<dbReference type="STRING" id="1549858.MC45_15795"/>
<proteinExistence type="predicted"/>
<dbReference type="Pfam" id="PF11836">
    <property type="entry name" value="Phage_TAC_11"/>
    <property type="match status" value="1"/>
</dbReference>
<sequence>MSAAANPARGECALRVDGCELVLRPSFQALVAAEQELGSLFDLVVRATDGKLRIGELVALFWHCLRELPEGMTRETLGEALIGVGLAKLTPVLRDLLHQILAGR</sequence>
<dbReference type="EMBL" id="CP009571">
    <property type="protein sequence ID" value="AIT07586.1"/>
    <property type="molecule type" value="Genomic_DNA"/>
</dbReference>
<protein>
    <recommendedName>
        <fullName evidence="3">Gene transfer agent family protein</fullName>
    </recommendedName>
</protein>
<name>A0A097EJ37_9SPHN</name>
<keyword evidence="2" id="KW-1185">Reference proteome</keyword>
<organism evidence="1 2">
    <name type="scientific">Sphingomonas taxi</name>
    <dbReference type="NCBI Taxonomy" id="1549858"/>
    <lineage>
        <taxon>Bacteria</taxon>
        <taxon>Pseudomonadati</taxon>
        <taxon>Pseudomonadota</taxon>
        <taxon>Alphaproteobacteria</taxon>
        <taxon>Sphingomonadales</taxon>
        <taxon>Sphingomonadaceae</taxon>
        <taxon>Sphingomonas</taxon>
    </lineage>
</organism>
<dbReference type="Proteomes" id="UP000033200">
    <property type="component" value="Chromosome"/>
</dbReference>
<reference evidence="1 2" key="1">
    <citation type="submission" date="2014-09" db="EMBL/GenBank/DDBJ databases">
        <title>Using Illumina technology Improving SMRT sequencing Genome Assembly by RASTools.</title>
        <authorList>
            <person name="Zhou Y."/>
            <person name="Ma T."/>
            <person name="Liu T."/>
        </authorList>
    </citation>
    <scope>NUCLEOTIDE SEQUENCE [LARGE SCALE GENOMIC DNA]</scope>
    <source>
        <strain evidence="1 2">ATCC 55669</strain>
    </source>
</reference>
<dbReference type="HOGENOM" id="CLU_2262007_0_0_5"/>
<dbReference type="AlphaFoldDB" id="A0A097EJ37"/>
<dbReference type="InterPro" id="IPR021791">
    <property type="entry name" value="Phage_TAC_11"/>
</dbReference>
<evidence type="ECO:0000313" key="2">
    <source>
        <dbReference type="Proteomes" id="UP000033200"/>
    </source>
</evidence>
<dbReference type="KEGG" id="stax:MC45_15795"/>
<evidence type="ECO:0000313" key="1">
    <source>
        <dbReference type="EMBL" id="AIT07586.1"/>
    </source>
</evidence>
<gene>
    <name evidence="1" type="ORF">MC45_15795</name>
</gene>